<feature type="domain" description="ADP ribosyltransferase" evidence="1">
    <location>
        <begin position="177"/>
        <end position="270"/>
    </location>
</feature>
<reference evidence="3" key="1">
    <citation type="submission" date="2021-02" db="EMBL/GenBank/DDBJ databases">
        <authorList>
            <person name="Nowell W R."/>
        </authorList>
    </citation>
    <scope>NUCLEOTIDE SEQUENCE</scope>
</reference>
<accession>A0A815HG00</accession>
<dbReference type="Pfam" id="PF03496">
    <property type="entry name" value="ADPrib_exo_Tox"/>
    <property type="match status" value="1"/>
</dbReference>
<proteinExistence type="predicted"/>
<dbReference type="Proteomes" id="UP000663829">
    <property type="component" value="Unassembled WGS sequence"/>
</dbReference>
<dbReference type="OrthoDB" id="423533at2759"/>
<evidence type="ECO:0000313" key="6">
    <source>
        <dbReference type="Proteomes" id="UP000663829"/>
    </source>
</evidence>
<dbReference type="EMBL" id="CAJNOQ010015033">
    <property type="protein sequence ID" value="CAF1353612.1"/>
    <property type="molecule type" value="Genomic_DNA"/>
</dbReference>
<dbReference type="InterPro" id="IPR003540">
    <property type="entry name" value="ADP-ribosyltransferase"/>
</dbReference>
<dbReference type="AlphaFoldDB" id="A0A815HG00"/>
<evidence type="ECO:0000313" key="4">
    <source>
        <dbReference type="EMBL" id="CAF4017841.1"/>
    </source>
</evidence>
<evidence type="ECO:0000313" key="5">
    <source>
        <dbReference type="EMBL" id="CAF4225921.1"/>
    </source>
</evidence>
<name>A0A815HG00_9BILA</name>
<evidence type="ECO:0000259" key="1">
    <source>
        <dbReference type="Pfam" id="PF03496"/>
    </source>
</evidence>
<dbReference type="SUPFAM" id="SSF56399">
    <property type="entry name" value="ADP-ribosylation"/>
    <property type="match status" value="1"/>
</dbReference>
<dbReference type="Proteomes" id="UP000682733">
    <property type="component" value="Unassembled WGS sequence"/>
</dbReference>
<dbReference type="Proteomes" id="UP000677228">
    <property type="component" value="Unassembled WGS sequence"/>
</dbReference>
<protein>
    <recommendedName>
        <fullName evidence="1">ADP ribosyltransferase domain-containing protein</fullName>
    </recommendedName>
</protein>
<evidence type="ECO:0000313" key="2">
    <source>
        <dbReference type="EMBL" id="CAF1208781.1"/>
    </source>
</evidence>
<dbReference type="Proteomes" id="UP000681722">
    <property type="component" value="Unassembled WGS sequence"/>
</dbReference>
<comment type="caution">
    <text evidence="3">The sequence shown here is derived from an EMBL/GenBank/DDBJ whole genome shotgun (WGS) entry which is preliminary data.</text>
</comment>
<gene>
    <name evidence="3" type="ORF">GPM918_LOCUS31035</name>
    <name evidence="2" type="ORF">OVA965_LOCUS24344</name>
    <name evidence="5" type="ORF">SRO942_LOCUS31673</name>
    <name evidence="4" type="ORF">TMI583_LOCUS25061</name>
</gene>
<dbReference type="EMBL" id="CAJNOK010014619">
    <property type="protein sequence ID" value="CAF1208781.1"/>
    <property type="molecule type" value="Genomic_DNA"/>
</dbReference>
<dbReference type="EMBL" id="CAJOBA010036151">
    <property type="protein sequence ID" value="CAF4017841.1"/>
    <property type="molecule type" value="Genomic_DNA"/>
</dbReference>
<sequence length="283" mass="32665">MLQIIQNDVQTVRTIKRILIDETSVCLREERFFFSEKLVVKSFGEAVTSGSDFVAEWYNRNTTLVRTCEQEKNYDEMIEQAAIGILFEGKKGEAEFAAEAIADQLRSIKNKCLEHEASQLCVKIYTAETFLYHLVNKVLREDDKTKVQSLGPYCYLLSRHVFSRNDKTKGFVYRGASLDQQMINDYRDSVGKTGKWLSYSSTSKNRLAAEMFAGNALFVINLDKDPHGIYHKDLNLLSHYPDEEEVLLKAGTNFTIDKVEKDEKDDKYLIYLTITQEYGERRP</sequence>
<dbReference type="GO" id="GO:0005576">
    <property type="term" value="C:extracellular region"/>
    <property type="evidence" value="ECO:0007669"/>
    <property type="project" value="InterPro"/>
</dbReference>
<organism evidence="3 6">
    <name type="scientific">Didymodactylos carnosus</name>
    <dbReference type="NCBI Taxonomy" id="1234261"/>
    <lineage>
        <taxon>Eukaryota</taxon>
        <taxon>Metazoa</taxon>
        <taxon>Spiralia</taxon>
        <taxon>Gnathifera</taxon>
        <taxon>Rotifera</taxon>
        <taxon>Eurotatoria</taxon>
        <taxon>Bdelloidea</taxon>
        <taxon>Philodinida</taxon>
        <taxon>Philodinidae</taxon>
        <taxon>Didymodactylos</taxon>
    </lineage>
</organism>
<dbReference type="EMBL" id="CAJOBC010065836">
    <property type="protein sequence ID" value="CAF4225921.1"/>
    <property type="molecule type" value="Genomic_DNA"/>
</dbReference>
<evidence type="ECO:0000313" key="3">
    <source>
        <dbReference type="EMBL" id="CAF1353612.1"/>
    </source>
</evidence>
<dbReference type="PROSITE" id="PS51996">
    <property type="entry name" value="TR_MART"/>
    <property type="match status" value="1"/>
</dbReference>
<keyword evidence="6" id="KW-1185">Reference proteome</keyword>
<dbReference type="Gene3D" id="3.90.176.10">
    <property type="entry name" value="Toxin ADP-ribosyltransferase, Chain A, domain 1"/>
    <property type="match status" value="1"/>
</dbReference>